<dbReference type="Pfam" id="PF09515">
    <property type="entry name" value="Thia_YuaJ"/>
    <property type="match status" value="1"/>
</dbReference>
<reference evidence="2 3" key="1">
    <citation type="submission" date="2017-06" db="EMBL/GenBank/DDBJ databases">
        <title>Draft Genome Sequence of Natranaerobius trueperi halophilic, alkalithermophilic bacteria from soda lakes.</title>
        <authorList>
            <person name="Zhao B."/>
        </authorList>
    </citation>
    <scope>NUCLEOTIDE SEQUENCE [LARGE SCALE GENOMIC DNA]</scope>
    <source>
        <strain evidence="2 3">DSM 18760</strain>
    </source>
</reference>
<evidence type="ECO:0000313" key="3">
    <source>
        <dbReference type="Proteomes" id="UP000214588"/>
    </source>
</evidence>
<name>A0A226BZS5_9FIRM</name>
<dbReference type="RefSeq" id="WP_089022762.1">
    <property type="nucleotide sequence ID" value="NZ_NIQC01000004.1"/>
</dbReference>
<dbReference type="AlphaFoldDB" id="A0A226BZS5"/>
<dbReference type="InterPro" id="IPR012651">
    <property type="entry name" value="Thia_Transptr_ThiT"/>
</dbReference>
<keyword evidence="1" id="KW-1133">Transmembrane helix</keyword>
<evidence type="ECO:0000256" key="1">
    <source>
        <dbReference type="SAM" id="Phobius"/>
    </source>
</evidence>
<dbReference type="Gene3D" id="1.10.1760.20">
    <property type="match status" value="1"/>
</dbReference>
<keyword evidence="1" id="KW-0472">Membrane</keyword>
<gene>
    <name evidence="2" type="primary">thiT</name>
    <name evidence="2" type="ORF">CDO51_02695</name>
</gene>
<sequence length="187" mass="20233">MTNTSTNVRMIAELGVALALALILNMFKLFQMPYGGSVSLEMLPIVIMAFRWGIKSGILAGAGYGLLRLATGATAIHWVQYLLDYPVAFASLGLAGIFASWVNKSDNKVPPIVYGILVGTLARFVAHFTSGLVFFGEYAPEGQSEFMYSLIYNTTFLAPEGLITMIAVSLLALNKSSSEFFTTSTYS</sequence>
<feature type="transmembrane region" description="Helical" evidence="1">
    <location>
        <begin position="85"/>
        <end position="102"/>
    </location>
</feature>
<dbReference type="OrthoDB" id="9795813at2"/>
<protein>
    <submittedName>
        <fullName evidence="2">Energy-coupled thiamine transporter ThiT</fullName>
    </submittedName>
</protein>
<proteinExistence type="predicted"/>
<dbReference type="GO" id="GO:0015234">
    <property type="term" value="F:thiamine transmembrane transporter activity"/>
    <property type="evidence" value="ECO:0007669"/>
    <property type="project" value="InterPro"/>
</dbReference>
<dbReference type="EMBL" id="NIQC01000004">
    <property type="protein sequence ID" value="OWZ84431.1"/>
    <property type="molecule type" value="Genomic_DNA"/>
</dbReference>
<dbReference type="Proteomes" id="UP000214588">
    <property type="component" value="Unassembled WGS sequence"/>
</dbReference>
<feature type="transmembrane region" description="Helical" evidence="1">
    <location>
        <begin position="156"/>
        <end position="173"/>
    </location>
</feature>
<feature type="transmembrane region" description="Helical" evidence="1">
    <location>
        <begin position="114"/>
        <end position="136"/>
    </location>
</feature>
<feature type="transmembrane region" description="Helical" evidence="1">
    <location>
        <begin position="7"/>
        <end position="27"/>
    </location>
</feature>
<organism evidence="2 3">
    <name type="scientific">Natranaerobius trueperi</name>
    <dbReference type="NCBI Taxonomy" id="759412"/>
    <lineage>
        <taxon>Bacteria</taxon>
        <taxon>Bacillati</taxon>
        <taxon>Bacillota</taxon>
        <taxon>Clostridia</taxon>
        <taxon>Natranaerobiales</taxon>
        <taxon>Natranaerobiaceae</taxon>
        <taxon>Natranaerobius</taxon>
    </lineage>
</organism>
<comment type="caution">
    <text evidence="2">The sequence shown here is derived from an EMBL/GenBank/DDBJ whole genome shotgun (WGS) entry which is preliminary data.</text>
</comment>
<accession>A0A226BZS5</accession>
<keyword evidence="3" id="KW-1185">Reference proteome</keyword>
<dbReference type="NCBIfam" id="TIGR02357">
    <property type="entry name" value="ECF_ThiT_YuaJ"/>
    <property type="match status" value="1"/>
</dbReference>
<keyword evidence="1" id="KW-0812">Transmembrane</keyword>
<evidence type="ECO:0000313" key="2">
    <source>
        <dbReference type="EMBL" id="OWZ84431.1"/>
    </source>
</evidence>
<dbReference type="GO" id="GO:0005886">
    <property type="term" value="C:plasma membrane"/>
    <property type="evidence" value="ECO:0007669"/>
    <property type="project" value="InterPro"/>
</dbReference>